<evidence type="ECO:0000313" key="9">
    <source>
        <dbReference type="Proteomes" id="UP001295684"/>
    </source>
</evidence>
<dbReference type="SUPFAM" id="SSF56112">
    <property type="entry name" value="Protein kinase-like (PK-like)"/>
    <property type="match status" value="1"/>
</dbReference>
<dbReference type="Proteomes" id="UP001295684">
    <property type="component" value="Unassembled WGS sequence"/>
</dbReference>
<comment type="similarity">
    <text evidence="6">Belongs to the protein kinase superfamily.</text>
</comment>
<reference evidence="8" key="1">
    <citation type="submission" date="2023-07" db="EMBL/GenBank/DDBJ databases">
        <authorList>
            <consortium name="AG Swart"/>
            <person name="Singh M."/>
            <person name="Singh A."/>
            <person name="Seah K."/>
            <person name="Emmerich C."/>
        </authorList>
    </citation>
    <scope>NUCLEOTIDE SEQUENCE</scope>
    <source>
        <strain evidence="8">DP1</strain>
    </source>
</reference>
<proteinExistence type="inferred from homology"/>
<dbReference type="PROSITE" id="PS00108">
    <property type="entry name" value="PROTEIN_KINASE_ST"/>
    <property type="match status" value="1"/>
</dbReference>
<dbReference type="GO" id="GO:0005524">
    <property type="term" value="F:ATP binding"/>
    <property type="evidence" value="ECO:0007669"/>
    <property type="project" value="UniProtKB-UniRule"/>
</dbReference>
<keyword evidence="6" id="KW-0723">Serine/threonine-protein kinase</keyword>
<evidence type="ECO:0000256" key="6">
    <source>
        <dbReference type="RuleBase" id="RU000304"/>
    </source>
</evidence>
<dbReference type="PROSITE" id="PS00107">
    <property type="entry name" value="PROTEIN_KINASE_ATP"/>
    <property type="match status" value="1"/>
</dbReference>
<dbReference type="CDD" id="cd14016">
    <property type="entry name" value="STKc_CK1"/>
    <property type="match status" value="1"/>
</dbReference>
<evidence type="ECO:0000256" key="3">
    <source>
        <dbReference type="ARBA" id="ARBA00022840"/>
    </source>
</evidence>
<keyword evidence="6" id="KW-0808">Transferase</keyword>
<keyword evidence="3 5" id="KW-0067">ATP-binding</keyword>
<organism evidence="8 9">
    <name type="scientific">Euplotes crassus</name>
    <dbReference type="NCBI Taxonomy" id="5936"/>
    <lineage>
        <taxon>Eukaryota</taxon>
        <taxon>Sar</taxon>
        <taxon>Alveolata</taxon>
        <taxon>Ciliophora</taxon>
        <taxon>Intramacronucleata</taxon>
        <taxon>Spirotrichea</taxon>
        <taxon>Hypotrichia</taxon>
        <taxon>Euplotida</taxon>
        <taxon>Euplotidae</taxon>
        <taxon>Moneuplotes</taxon>
    </lineage>
</organism>
<protein>
    <recommendedName>
        <fullName evidence="4">Casein kinase I</fullName>
        <ecNumber evidence="1">2.7.11.1</ecNumber>
    </recommendedName>
</protein>
<evidence type="ECO:0000259" key="7">
    <source>
        <dbReference type="PROSITE" id="PS50011"/>
    </source>
</evidence>
<dbReference type="PANTHER" id="PTHR11909">
    <property type="entry name" value="CASEIN KINASE-RELATED"/>
    <property type="match status" value="1"/>
</dbReference>
<feature type="domain" description="Protein kinase" evidence="7">
    <location>
        <begin position="10"/>
        <end position="279"/>
    </location>
</feature>
<dbReference type="InterPro" id="IPR011009">
    <property type="entry name" value="Kinase-like_dom_sf"/>
</dbReference>
<keyword evidence="6" id="KW-0418">Kinase</keyword>
<dbReference type="InterPro" id="IPR000719">
    <property type="entry name" value="Prot_kinase_dom"/>
</dbReference>
<dbReference type="EMBL" id="CAMPGE010007610">
    <property type="protein sequence ID" value="CAI2366525.1"/>
    <property type="molecule type" value="Genomic_DNA"/>
</dbReference>
<dbReference type="SMART" id="SM00220">
    <property type="entry name" value="S_TKc"/>
    <property type="match status" value="1"/>
</dbReference>
<feature type="binding site" evidence="5">
    <location>
        <position position="40"/>
    </location>
    <ligand>
        <name>ATP</name>
        <dbReference type="ChEBI" id="CHEBI:30616"/>
    </ligand>
</feature>
<dbReference type="PROSITE" id="PS50011">
    <property type="entry name" value="PROTEIN_KINASE_DOM"/>
    <property type="match status" value="1"/>
</dbReference>
<sequence>MEKVLINYRYKILKKIGEGSYGLIYKGIDTANDDREVAIKLEEINCEIPQVLYEAKVYHTLQGNTGIPKLHWAGVEGDYNILIIENLGPSLEHLRKFCGGTFSLKTTLMIAIQLMGRLKTFHSHWLLHRDMKPENLLIGSSRDPKTLFIIDYGLAKAYRHKVTGRHIPCRKGKGITGTVRYSSIHTHHGIESARRDDIESAFYVLIYLYRGSLLWQQITQKYETRDELSKYIQETKETKLATEICGSMPDEFATLLEYSRELEFQEKPDYSLLTSTLIMCMKENDIERDYEYDWIKIAKQRNYLHQPKPKLSDLEIYKNFHKKKVAPSDDSQPKPYAHYFKPKKFKEMAKLNLTYEENIIEKIPNSTKPIKTYNIQPKKISSSSKPKGPSLYDNYSDCSLKFDHQKRKRKIMLDVNPKLKLLM</sequence>
<dbReference type="Gene3D" id="1.10.510.10">
    <property type="entry name" value="Transferase(Phosphotransferase) domain 1"/>
    <property type="match status" value="1"/>
</dbReference>
<dbReference type="InterPro" id="IPR050235">
    <property type="entry name" value="CK1_Ser-Thr_kinase"/>
</dbReference>
<dbReference type="EC" id="2.7.11.1" evidence="1"/>
<keyword evidence="2 5" id="KW-0547">Nucleotide-binding</keyword>
<evidence type="ECO:0000256" key="2">
    <source>
        <dbReference type="ARBA" id="ARBA00022741"/>
    </source>
</evidence>
<dbReference type="InterPro" id="IPR008271">
    <property type="entry name" value="Ser/Thr_kinase_AS"/>
</dbReference>
<evidence type="ECO:0000313" key="8">
    <source>
        <dbReference type="EMBL" id="CAI2366525.1"/>
    </source>
</evidence>
<name>A0AAD1UJD9_EUPCR</name>
<gene>
    <name evidence="8" type="ORF">ECRASSUSDP1_LOCUS7798</name>
</gene>
<dbReference type="InterPro" id="IPR017441">
    <property type="entry name" value="Protein_kinase_ATP_BS"/>
</dbReference>
<evidence type="ECO:0000256" key="4">
    <source>
        <dbReference type="ARBA" id="ARBA00023860"/>
    </source>
</evidence>
<comment type="caution">
    <text evidence="8">The sequence shown here is derived from an EMBL/GenBank/DDBJ whole genome shotgun (WGS) entry which is preliminary data.</text>
</comment>
<dbReference type="AlphaFoldDB" id="A0AAD1UJD9"/>
<dbReference type="Pfam" id="PF00069">
    <property type="entry name" value="Pkinase"/>
    <property type="match status" value="1"/>
</dbReference>
<keyword evidence="9" id="KW-1185">Reference proteome</keyword>
<dbReference type="GO" id="GO:0004674">
    <property type="term" value="F:protein serine/threonine kinase activity"/>
    <property type="evidence" value="ECO:0007669"/>
    <property type="project" value="UniProtKB-KW"/>
</dbReference>
<evidence type="ECO:0000256" key="1">
    <source>
        <dbReference type="ARBA" id="ARBA00012513"/>
    </source>
</evidence>
<accession>A0AAD1UJD9</accession>
<evidence type="ECO:0000256" key="5">
    <source>
        <dbReference type="PROSITE-ProRule" id="PRU10141"/>
    </source>
</evidence>